<comment type="subcellular location">
    <subcellularLocation>
        <location evidence="1">Cell membrane</location>
        <topology evidence="1">Multi-pass membrane protein</topology>
    </subcellularLocation>
</comment>
<organism evidence="11 12">
    <name type="scientific">Streptacidiphilus fuscans</name>
    <dbReference type="NCBI Taxonomy" id="2789292"/>
    <lineage>
        <taxon>Bacteria</taxon>
        <taxon>Bacillati</taxon>
        <taxon>Actinomycetota</taxon>
        <taxon>Actinomycetes</taxon>
        <taxon>Kitasatosporales</taxon>
        <taxon>Streptomycetaceae</taxon>
        <taxon>Streptacidiphilus</taxon>
    </lineage>
</organism>
<feature type="transmembrane region" description="Helical" evidence="9">
    <location>
        <begin position="406"/>
        <end position="429"/>
    </location>
</feature>
<dbReference type="Gene3D" id="1.20.1250.20">
    <property type="entry name" value="MFS general substrate transporter like domains"/>
    <property type="match status" value="1"/>
</dbReference>
<evidence type="ECO:0000256" key="8">
    <source>
        <dbReference type="SAM" id="MobiDB-lite"/>
    </source>
</evidence>
<dbReference type="EMBL" id="JADPRT010000026">
    <property type="protein sequence ID" value="MBF9073761.1"/>
    <property type="molecule type" value="Genomic_DNA"/>
</dbReference>
<accession>A0A931FJA3</accession>
<dbReference type="PROSITE" id="PS50850">
    <property type="entry name" value="MFS"/>
    <property type="match status" value="1"/>
</dbReference>
<feature type="transmembrane region" description="Helical" evidence="9">
    <location>
        <begin position="490"/>
        <end position="510"/>
    </location>
</feature>
<dbReference type="InterPro" id="IPR020846">
    <property type="entry name" value="MFS_dom"/>
</dbReference>
<feature type="transmembrane region" description="Helical" evidence="9">
    <location>
        <begin position="450"/>
        <end position="470"/>
    </location>
</feature>
<dbReference type="Pfam" id="PF07690">
    <property type="entry name" value="MFS_1"/>
    <property type="match status" value="1"/>
</dbReference>
<dbReference type="NCBIfam" id="TIGR00711">
    <property type="entry name" value="efflux_EmrB"/>
    <property type="match status" value="1"/>
</dbReference>
<evidence type="ECO:0000256" key="6">
    <source>
        <dbReference type="ARBA" id="ARBA00023136"/>
    </source>
</evidence>
<dbReference type="InterPro" id="IPR011701">
    <property type="entry name" value="MFS"/>
</dbReference>
<feature type="region of interest" description="Disordered" evidence="8">
    <location>
        <begin position="1"/>
        <end position="34"/>
    </location>
</feature>
<evidence type="ECO:0000256" key="2">
    <source>
        <dbReference type="ARBA" id="ARBA00022448"/>
    </source>
</evidence>
<sequence>MSGLSGSTVDSSERNRSLQEPPPRRSIPDPSQGEAVALPKTVARTAPAQARRGQHPGISLAVIATTQLMVVLDITIVNIALPHISTALRFSPTSLSWVLNAYTLTFGGLLLLGGRIGDILGRRPTLIAGVLLFSFASLLGGLSTSSGMLLAARSLQGIGGAVASPTAFALIATNFKEGPARNRAFGVYSAVAGAGGAIGLLLGGILTSWLSWRWVLFVNVPIGLALALLAPLYINDSERHPGHFDLPGALSATIGMVSLVYGFIRAAQSGWTDTWTLTAFAVAVVLLALFLVIESRTEQPITPLRMFRNRNRWGSYVIMLCLAAAMFGIFFFMTQFIQDILGFSPIRAGLGFLPMSVAIILAAQISARFQVRVGARPFLLLGTVMITGGAFWITQLDVHSTYVGGVLGPTVIFGLGMGCIFVPVMLTAVSGVAPHEAGAATGLLNTMQQVGGSLGLAILVTVFATASRNATKAQLPHPNSNEVFVHGMTSAFEAAIAFTVLALLMALFVVRPAQAARGEATPVAEGTIQHG</sequence>
<keyword evidence="7" id="KW-0046">Antibiotic resistance</keyword>
<gene>
    <name evidence="11" type="ORF">I2501_37685</name>
</gene>
<evidence type="ECO:0000256" key="3">
    <source>
        <dbReference type="ARBA" id="ARBA00022475"/>
    </source>
</evidence>
<dbReference type="Proteomes" id="UP000657385">
    <property type="component" value="Unassembled WGS sequence"/>
</dbReference>
<reference evidence="11" key="1">
    <citation type="submission" date="2020-11" db="EMBL/GenBank/DDBJ databases">
        <title>Isolation and identification of active actinomycetes.</title>
        <authorList>
            <person name="Yu B."/>
        </authorList>
    </citation>
    <scope>NUCLEOTIDE SEQUENCE</scope>
    <source>
        <strain evidence="11">NEAU-YB345</strain>
    </source>
</reference>
<feature type="compositionally biased region" description="Basic and acidic residues" evidence="8">
    <location>
        <begin position="11"/>
        <end position="27"/>
    </location>
</feature>
<dbReference type="InterPro" id="IPR036259">
    <property type="entry name" value="MFS_trans_sf"/>
</dbReference>
<keyword evidence="2" id="KW-0813">Transport</keyword>
<feature type="transmembrane region" description="Helical" evidence="9">
    <location>
        <begin position="58"/>
        <end position="81"/>
    </location>
</feature>
<keyword evidence="4 9" id="KW-0812">Transmembrane</keyword>
<feature type="transmembrane region" description="Helical" evidence="9">
    <location>
        <begin position="246"/>
        <end position="264"/>
    </location>
</feature>
<evidence type="ECO:0000256" key="7">
    <source>
        <dbReference type="ARBA" id="ARBA00023251"/>
    </source>
</evidence>
<dbReference type="AlphaFoldDB" id="A0A931FJA3"/>
<dbReference type="CDD" id="cd17321">
    <property type="entry name" value="MFS_MMR_MDR_like"/>
    <property type="match status" value="1"/>
</dbReference>
<feature type="transmembrane region" description="Helical" evidence="9">
    <location>
        <begin position="185"/>
        <end position="206"/>
    </location>
</feature>
<dbReference type="GO" id="GO:0022857">
    <property type="term" value="F:transmembrane transporter activity"/>
    <property type="evidence" value="ECO:0007669"/>
    <property type="project" value="InterPro"/>
</dbReference>
<dbReference type="PANTHER" id="PTHR42718:SF46">
    <property type="entry name" value="BLR6921 PROTEIN"/>
    <property type="match status" value="1"/>
</dbReference>
<dbReference type="Gene3D" id="1.20.1720.10">
    <property type="entry name" value="Multidrug resistance protein D"/>
    <property type="match status" value="1"/>
</dbReference>
<proteinExistence type="predicted"/>
<evidence type="ECO:0000256" key="5">
    <source>
        <dbReference type="ARBA" id="ARBA00022989"/>
    </source>
</evidence>
<evidence type="ECO:0000256" key="4">
    <source>
        <dbReference type="ARBA" id="ARBA00022692"/>
    </source>
</evidence>
<feature type="transmembrane region" description="Helical" evidence="9">
    <location>
        <begin position="155"/>
        <end position="173"/>
    </location>
</feature>
<dbReference type="InterPro" id="IPR004638">
    <property type="entry name" value="EmrB-like"/>
</dbReference>
<feature type="transmembrane region" description="Helical" evidence="9">
    <location>
        <begin position="377"/>
        <end position="394"/>
    </location>
</feature>
<keyword evidence="3" id="KW-1003">Cell membrane</keyword>
<dbReference type="GO" id="GO:0005886">
    <property type="term" value="C:plasma membrane"/>
    <property type="evidence" value="ECO:0007669"/>
    <property type="project" value="UniProtKB-SubCell"/>
</dbReference>
<protein>
    <submittedName>
        <fullName evidence="11">MFS transporter</fullName>
    </submittedName>
</protein>
<evidence type="ECO:0000259" key="10">
    <source>
        <dbReference type="PROSITE" id="PS50850"/>
    </source>
</evidence>
<feature type="transmembrane region" description="Helical" evidence="9">
    <location>
        <begin position="346"/>
        <end position="365"/>
    </location>
</feature>
<keyword evidence="5 9" id="KW-1133">Transmembrane helix</keyword>
<dbReference type="PANTHER" id="PTHR42718">
    <property type="entry name" value="MAJOR FACILITATOR SUPERFAMILY MULTIDRUG TRANSPORTER MFSC"/>
    <property type="match status" value="1"/>
</dbReference>
<keyword evidence="12" id="KW-1185">Reference proteome</keyword>
<evidence type="ECO:0000256" key="9">
    <source>
        <dbReference type="SAM" id="Phobius"/>
    </source>
</evidence>
<keyword evidence="6 9" id="KW-0472">Membrane</keyword>
<evidence type="ECO:0000256" key="1">
    <source>
        <dbReference type="ARBA" id="ARBA00004651"/>
    </source>
</evidence>
<dbReference type="PRINTS" id="PR01036">
    <property type="entry name" value="TCRTETB"/>
</dbReference>
<feature type="compositionally biased region" description="Polar residues" evidence="8">
    <location>
        <begin position="1"/>
        <end position="10"/>
    </location>
</feature>
<evidence type="ECO:0000313" key="12">
    <source>
        <dbReference type="Proteomes" id="UP000657385"/>
    </source>
</evidence>
<feature type="domain" description="Major facilitator superfamily (MFS) profile" evidence="10">
    <location>
        <begin position="59"/>
        <end position="514"/>
    </location>
</feature>
<feature type="transmembrane region" description="Helical" evidence="9">
    <location>
        <begin position="276"/>
        <end position="293"/>
    </location>
</feature>
<feature type="transmembrane region" description="Helical" evidence="9">
    <location>
        <begin position="125"/>
        <end position="143"/>
    </location>
</feature>
<feature type="transmembrane region" description="Helical" evidence="9">
    <location>
        <begin position="93"/>
        <end position="113"/>
    </location>
</feature>
<evidence type="ECO:0000313" key="11">
    <source>
        <dbReference type="EMBL" id="MBF9073761.1"/>
    </source>
</evidence>
<dbReference type="GO" id="GO:0046677">
    <property type="term" value="P:response to antibiotic"/>
    <property type="evidence" value="ECO:0007669"/>
    <property type="project" value="UniProtKB-KW"/>
</dbReference>
<feature type="transmembrane region" description="Helical" evidence="9">
    <location>
        <begin position="313"/>
        <end position="334"/>
    </location>
</feature>
<feature type="transmembrane region" description="Helical" evidence="9">
    <location>
        <begin position="212"/>
        <end position="234"/>
    </location>
</feature>
<comment type="caution">
    <text evidence="11">The sequence shown here is derived from an EMBL/GenBank/DDBJ whole genome shotgun (WGS) entry which is preliminary data.</text>
</comment>
<dbReference type="SUPFAM" id="SSF103473">
    <property type="entry name" value="MFS general substrate transporter"/>
    <property type="match status" value="1"/>
</dbReference>
<name>A0A931FJA3_9ACTN</name>